<dbReference type="SUPFAM" id="SSF47384">
    <property type="entry name" value="Homodimeric domain of signal transducing histidine kinase"/>
    <property type="match status" value="1"/>
</dbReference>
<dbReference type="SUPFAM" id="SSF55785">
    <property type="entry name" value="PYP-like sensor domain (PAS domain)"/>
    <property type="match status" value="1"/>
</dbReference>
<protein>
    <recommendedName>
        <fullName evidence="3">histidine kinase</fullName>
        <ecNumber evidence="3">2.7.13.3</ecNumber>
    </recommendedName>
</protein>
<keyword evidence="21" id="KW-1185">Reference proteome</keyword>
<name>A0A4R6AIC8_9RHOB</name>
<dbReference type="Proteomes" id="UP000294562">
    <property type="component" value="Unassembled WGS sequence"/>
</dbReference>
<keyword evidence="10" id="KW-0547">Nucleotide-binding</keyword>
<evidence type="ECO:0000256" key="15">
    <source>
        <dbReference type="PROSITE-ProRule" id="PRU00169"/>
    </source>
</evidence>
<gene>
    <name evidence="20" type="ORF">E2L05_20260</name>
</gene>
<evidence type="ECO:0000256" key="2">
    <source>
        <dbReference type="ARBA" id="ARBA00004429"/>
    </source>
</evidence>
<evidence type="ECO:0000256" key="11">
    <source>
        <dbReference type="ARBA" id="ARBA00022989"/>
    </source>
</evidence>
<reference evidence="20 21" key="1">
    <citation type="submission" date="2019-03" db="EMBL/GenBank/DDBJ databases">
        <title>Rhodobacteraceae bacterium SM1902, a new member of the family Rhodobacteraceae isolated from Yantai.</title>
        <authorList>
            <person name="Sun Y."/>
        </authorList>
    </citation>
    <scope>NUCLEOTIDE SEQUENCE [LARGE SCALE GENOMIC DNA]</scope>
    <source>
        <strain evidence="20 21">SM1902</strain>
    </source>
</reference>
<dbReference type="SUPFAM" id="SSF55874">
    <property type="entry name" value="ATPase domain of HSP90 chaperone/DNA topoisomerase II/histidine kinase"/>
    <property type="match status" value="1"/>
</dbReference>
<comment type="caution">
    <text evidence="20">The sequence shown here is derived from an EMBL/GenBank/DDBJ whole genome shotgun (WGS) entry which is preliminary data.</text>
</comment>
<dbReference type="PROSITE" id="PS50109">
    <property type="entry name" value="HIS_KIN"/>
    <property type="match status" value="1"/>
</dbReference>
<keyword evidence="12" id="KW-0902">Two-component regulatory system</keyword>
<dbReference type="InterPro" id="IPR011006">
    <property type="entry name" value="CheY-like_superfamily"/>
</dbReference>
<dbReference type="EC" id="2.7.13.3" evidence="3"/>
<dbReference type="Pfam" id="PF02518">
    <property type="entry name" value="HATPase_c"/>
    <property type="match status" value="1"/>
</dbReference>
<dbReference type="CDD" id="cd17546">
    <property type="entry name" value="REC_hyHK_CKI1_RcsC-like"/>
    <property type="match status" value="1"/>
</dbReference>
<feature type="modified residue" description="Phosphohistidine" evidence="14">
    <location>
        <position position="840"/>
    </location>
</feature>
<dbReference type="GO" id="GO:0000155">
    <property type="term" value="F:phosphorelay sensor kinase activity"/>
    <property type="evidence" value="ECO:0007669"/>
    <property type="project" value="InterPro"/>
</dbReference>
<keyword evidence="7" id="KW-0808">Transferase</keyword>
<evidence type="ECO:0000256" key="16">
    <source>
        <dbReference type="SAM" id="Phobius"/>
    </source>
</evidence>
<feature type="domain" description="Response regulatory" evidence="18">
    <location>
        <begin position="625"/>
        <end position="742"/>
    </location>
</feature>
<dbReference type="InterPro" id="IPR003594">
    <property type="entry name" value="HATPase_dom"/>
</dbReference>
<evidence type="ECO:0000256" key="9">
    <source>
        <dbReference type="ARBA" id="ARBA00022777"/>
    </source>
</evidence>
<dbReference type="SMART" id="SM00388">
    <property type="entry name" value="HisKA"/>
    <property type="match status" value="1"/>
</dbReference>
<evidence type="ECO:0000256" key="12">
    <source>
        <dbReference type="ARBA" id="ARBA00023012"/>
    </source>
</evidence>
<evidence type="ECO:0000259" key="18">
    <source>
        <dbReference type="PROSITE" id="PS50110"/>
    </source>
</evidence>
<keyword evidence="5" id="KW-0997">Cell inner membrane</keyword>
<evidence type="ECO:0000256" key="8">
    <source>
        <dbReference type="ARBA" id="ARBA00022692"/>
    </source>
</evidence>
<dbReference type="InterPro" id="IPR036890">
    <property type="entry name" value="HATPase_C_sf"/>
</dbReference>
<evidence type="ECO:0000256" key="14">
    <source>
        <dbReference type="PROSITE-ProRule" id="PRU00110"/>
    </source>
</evidence>
<keyword evidence="9 20" id="KW-0418">Kinase</keyword>
<dbReference type="InterPro" id="IPR008207">
    <property type="entry name" value="Sig_transdc_His_kin_Hpt_dom"/>
</dbReference>
<feature type="domain" description="HPt" evidence="19">
    <location>
        <begin position="801"/>
        <end position="894"/>
    </location>
</feature>
<evidence type="ECO:0000313" key="20">
    <source>
        <dbReference type="EMBL" id="TDL81426.1"/>
    </source>
</evidence>
<accession>A0A4R6AIC8</accession>
<keyword evidence="13 16" id="KW-0472">Membrane</keyword>
<evidence type="ECO:0000256" key="5">
    <source>
        <dbReference type="ARBA" id="ARBA00022519"/>
    </source>
</evidence>
<keyword evidence="4" id="KW-1003">Cell membrane</keyword>
<dbReference type="PRINTS" id="PR00344">
    <property type="entry name" value="BCTRLSENSOR"/>
</dbReference>
<dbReference type="InterPro" id="IPR003661">
    <property type="entry name" value="HisK_dim/P_dom"/>
</dbReference>
<keyword evidence="10" id="KW-0067">ATP-binding</keyword>
<evidence type="ECO:0000256" key="13">
    <source>
        <dbReference type="ARBA" id="ARBA00023136"/>
    </source>
</evidence>
<dbReference type="SUPFAM" id="SSF47226">
    <property type="entry name" value="Histidine-containing phosphotransfer domain, HPT domain"/>
    <property type="match status" value="1"/>
</dbReference>
<proteinExistence type="predicted"/>
<evidence type="ECO:0000313" key="21">
    <source>
        <dbReference type="Proteomes" id="UP000294562"/>
    </source>
</evidence>
<evidence type="ECO:0000256" key="6">
    <source>
        <dbReference type="ARBA" id="ARBA00022553"/>
    </source>
</evidence>
<feature type="transmembrane region" description="Helical" evidence="16">
    <location>
        <begin position="178"/>
        <end position="198"/>
    </location>
</feature>
<dbReference type="Gene3D" id="1.10.287.130">
    <property type="match status" value="1"/>
</dbReference>
<dbReference type="Gene3D" id="3.30.565.10">
    <property type="entry name" value="Histidine kinase-like ATPase, C-terminal domain"/>
    <property type="match status" value="1"/>
</dbReference>
<dbReference type="Gene3D" id="1.20.120.160">
    <property type="entry name" value="HPT domain"/>
    <property type="match status" value="1"/>
</dbReference>
<evidence type="ECO:0000256" key="4">
    <source>
        <dbReference type="ARBA" id="ARBA00022475"/>
    </source>
</evidence>
<keyword evidence="8 16" id="KW-0812">Transmembrane</keyword>
<keyword evidence="11 16" id="KW-1133">Transmembrane helix</keyword>
<dbReference type="PROSITE" id="PS50894">
    <property type="entry name" value="HPT"/>
    <property type="match status" value="1"/>
</dbReference>
<dbReference type="InterPro" id="IPR036641">
    <property type="entry name" value="HPT_dom_sf"/>
</dbReference>
<dbReference type="SMART" id="SM00448">
    <property type="entry name" value="REC"/>
    <property type="match status" value="1"/>
</dbReference>
<evidence type="ECO:0000259" key="19">
    <source>
        <dbReference type="PROSITE" id="PS50894"/>
    </source>
</evidence>
<dbReference type="SMART" id="SM00387">
    <property type="entry name" value="HATPase_c"/>
    <property type="match status" value="1"/>
</dbReference>
<dbReference type="Pfam" id="PF00072">
    <property type="entry name" value="Response_reg"/>
    <property type="match status" value="1"/>
</dbReference>
<sequence length="899" mass="98485">MLLAALQLIGLGVLVFTAFLVTGRTDENNKLKRTNAESAWFTTQLSLDAEKFKSALAETGLETDLQVREAAFANAKEKFDIYYSRVTTTTDHENLLHIATPNLKDKSHEQLGAIKDHLAKYTELIDSITTPDSDQLLNLSYEFSKIQPVIRSYSLDVFQAVVVDSEAKEKYDSELVRYFVAVAISMFFVLSVAAYLSFLTETRLQDELALQSRLRSSLDRVVSASNDAIIVCDATGTPIKTNEAASKLFQIDGQKCDSADLTRYLLIDDGEGDDATLGSAPAPSLMSWLYTESGRHYGQHKKVRTIRNAHGTHLTAEIMVAQDIDHVTDDTAFIIFIRDITQIVGAQAALRRTRDEAIQNADVKTRFLAMMGHEMRTPLHCAITAIELVQPETLSAEARELITIAKTSARDALQHVDDILERTSMPNTVDSSEQADIIDPAQTAKSILQGLEVLAGEHNTAIEFESYLPDGFVFSTHPLAFDRAIRNIAENAVKFTQNGTVRVGISERFNGDGQHTVAVCIEDTGIGIHPDDHGRIFEDFESLDQGYSRQSSGVGLGLGIAYRAVMQMGGTMDLVSELGVGSRFTFEVPVLRHSEAPQVSTSDAGFDQMYEKCQTCTAFDPSNVSILVVEDHELNRRLLGKMLGNIGYTPDYASDGLEAVSMAEKNQYDLIFMDISMPKMDGVQATRAIRTGNGLSNSARITAITANALMEEQIGFMRAGMDSVLTKPVTQGQLKHEACMLTMKLPFMLNTEEMNGRLGAVTTTSDKEPAAPVIVAATDDTPEELSNIDMAVLEMLSDLMDRDELRQKIDALIAEVEKALSAVRSSTLQDDNSELSQEVHRSAGVAAMMGTPLLHRYLCELEDALRNKTDVDTASALSNAEKALSDAQNALKVATLAVA</sequence>
<dbReference type="PANTHER" id="PTHR43047:SF78">
    <property type="entry name" value="SENSORY_REGULATORY PROTEIN RPFC"/>
    <property type="match status" value="1"/>
</dbReference>
<evidence type="ECO:0000256" key="7">
    <source>
        <dbReference type="ARBA" id="ARBA00022679"/>
    </source>
</evidence>
<keyword evidence="6 15" id="KW-0597">Phosphoprotein</keyword>
<dbReference type="PANTHER" id="PTHR43047">
    <property type="entry name" value="TWO-COMPONENT HISTIDINE PROTEIN KINASE"/>
    <property type="match status" value="1"/>
</dbReference>
<dbReference type="GO" id="GO:0005886">
    <property type="term" value="C:plasma membrane"/>
    <property type="evidence" value="ECO:0007669"/>
    <property type="project" value="UniProtKB-SubCell"/>
</dbReference>
<dbReference type="CDD" id="cd00082">
    <property type="entry name" value="HisKA"/>
    <property type="match status" value="1"/>
</dbReference>
<evidence type="ECO:0000259" key="17">
    <source>
        <dbReference type="PROSITE" id="PS50109"/>
    </source>
</evidence>
<feature type="transmembrane region" description="Helical" evidence="16">
    <location>
        <begin position="6"/>
        <end position="23"/>
    </location>
</feature>
<comment type="subcellular location">
    <subcellularLocation>
        <location evidence="2">Cell inner membrane</location>
        <topology evidence="2">Multi-pass membrane protein</topology>
    </subcellularLocation>
</comment>
<feature type="modified residue" description="4-aspartylphosphate" evidence="15">
    <location>
        <position position="674"/>
    </location>
</feature>
<dbReference type="Pfam" id="PF00512">
    <property type="entry name" value="HisKA"/>
    <property type="match status" value="1"/>
</dbReference>
<dbReference type="AlphaFoldDB" id="A0A4R6AIC8"/>
<dbReference type="InterPro" id="IPR001789">
    <property type="entry name" value="Sig_transdc_resp-reg_receiver"/>
</dbReference>
<evidence type="ECO:0000256" key="10">
    <source>
        <dbReference type="ARBA" id="ARBA00022840"/>
    </source>
</evidence>
<evidence type="ECO:0000256" key="1">
    <source>
        <dbReference type="ARBA" id="ARBA00000085"/>
    </source>
</evidence>
<comment type="catalytic activity">
    <reaction evidence="1">
        <text>ATP + protein L-histidine = ADP + protein N-phospho-L-histidine.</text>
        <dbReference type="EC" id="2.7.13.3"/>
    </reaction>
</comment>
<dbReference type="SUPFAM" id="SSF52172">
    <property type="entry name" value="CheY-like"/>
    <property type="match status" value="1"/>
</dbReference>
<dbReference type="InterPro" id="IPR036097">
    <property type="entry name" value="HisK_dim/P_sf"/>
</dbReference>
<dbReference type="EMBL" id="SMZO01000106">
    <property type="protein sequence ID" value="TDL81426.1"/>
    <property type="molecule type" value="Genomic_DNA"/>
</dbReference>
<dbReference type="InterPro" id="IPR035965">
    <property type="entry name" value="PAS-like_dom_sf"/>
</dbReference>
<dbReference type="Gene3D" id="3.30.450.20">
    <property type="entry name" value="PAS domain"/>
    <property type="match status" value="1"/>
</dbReference>
<dbReference type="PROSITE" id="PS50110">
    <property type="entry name" value="RESPONSE_REGULATORY"/>
    <property type="match status" value="1"/>
</dbReference>
<dbReference type="InterPro" id="IPR004358">
    <property type="entry name" value="Sig_transdc_His_kin-like_C"/>
</dbReference>
<evidence type="ECO:0000256" key="3">
    <source>
        <dbReference type="ARBA" id="ARBA00012438"/>
    </source>
</evidence>
<dbReference type="Gene3D" id="3.40.50.2300">
    <property type="match status" value="1"/>
</dbReference>
<organism evidence="20 21">
    <name type="scientific">Meridianimarinicoccus aquatilis</name>
    <dbReference type="NCBI Taxonomy" id="2552766"/>
    <lineage>
        <taxon>Bacteria</taxon>
        <taxon>Pseudomonadati</taxon>
        <taxon>Pseudomonadota</taxon>
        <taxon>Alphaproteobacteria</taxon>
        <taxon>Rhodobacterales</taxon>
        <taxon>Paracoccaceae</taxon>
        <taxon>Meridianimarinicoccus</taxon>
    </lineage>
</organism>
<feature type="domain" description="Histidine kinase" evidence="17">
    <location>
        <begin position="370"/>
        <end position="592"/>
    </location>
</feature>
<dbReference type="InterPro" id="IPR005467">
    <property type="entry name" value="His_kinase_dom"/>
</dbReference>